<accession>D3R1R4</accession>
<evidence type="ECO:0000313" key="2">
    <source>
        <dbReference type="Proteomes" id="UP000008234"/>
    </source>
</evidence>
<protein>
    <submittedName>
        <fullName evidence="1">Uncharacterized protein</fullName>
    </submittedName>
</protein>
<sequence length="46" mass="5216">MSFQQIILLLGCIDSCIYAAVSPYTKSFLIFLKQKSRCPDQKSTTK</sequence>
<dbReference type="AlphaFoldDB" id="D3R1R4"/>
<evidence type="ECO:0000313" key="1">
    <source>
        <dbReference type="EMBL" id="ADC90934.1"/>
    </source>
</evidence>
<proteinExistence type="predicted"/>
<dbReference type="HOGENOM" id="CLU_3185520_0_0_9"/>
<dbReference type="EMBL" id="CP001850">
    <property type="protein sequence ID" value="ADC90934.1"/>
    <property type="molecule type" value="Genomic_DNA"/>
</dbReference>
<name>D3R1R4_MAGIU</name>
<organism evidence="1 2">
    <name type="scientific">Mageeibacillus indolicus (strain UPII9-5)</name>
    <name type="common">Clostridiales genomosp. BVAB3 (strain UPII9-5)</name>
    <dbReference type="NCBI Taxonomy" id="699246"/>
    <lineage>
        <taxon>Bacteria</taxon>
        <taxon>Bacillati</taxon>
        <taxon>Bacillota</taxon>
        <taxon>Clostridia</taxon>
        <taxon>Eubacteriales</taxon>
        <taxon>Oscillospiraceae</taxon>
        <taxon>Mageeibacillus</taxon>
    </lineage>
</organism>
<reference evidence="2" key="1">
    <citation type="submission" date="2009-12" db="EMBL/GenBank/DDBJ databases">
        <title>Sequence of Clostridiales genomosp. BVAB3 str. UPII9-5.</title>
        <authorList>
            <person name="Madupu R."/>
            <person name="Durkin A.S."/>
            <person name="Torralba M."/>
            <person name="Methe B."/>
            <person name="Sutton G.G."/>
            <person name="Strausberg R.L."/>
            <person name="Nelson K.E."/>
        </authorList>
    </citation>
    <scope>NUCLEOTIDE SEQUENCE [LARGE SCALE GENOMIC DNA]</scope>
    <source>
        <strain evidence="2">UPII9-5</strain>
    </source>
</reference>
<dbReference type="KEGG" id="clo:HMPREF0868_0805"/>
<keyword evidence="2" id="KW-1185">Reference proteome</keyword>
<gene>
    <name evidence="1" type="ordered locus">HMPREF0868_0805</name>
</gene>
<dbReference type="Proteomes" id="UP000008234">
    <property type="component" value="Chromosome"/>
</dbReference>